<dbReference type="STRING" id="29422.Lbru_2258"/>
<dbReference type="AlphaFoldDB" id="A0A0W0S3F4"/>
<dbReference type="NCBIfam" id="NF004238">
    <property type="entry name" value="PRK05682.1-1"/>
    <property type="match status" value="1"/>
</dbReference>
<protein>
    <recommendedName>
        <fullName evidence="3 5">Flagellar hook protein FlgE</fullName>
    </recommendedName>
</protein>
<keyword evidence="4 5" id="KW-0975">Bacterial flagellum</keyword>
<comment type="similarity">
    <text evidence="2 5">Belongs to the flagella basal body rod proteins family.</text>
</comment>
<evidence type="ECO:0000256" key="4">
    <source>
        <dbReference type="ARBA" id="ARBA00023143"/>
    </source>
</evidence>
<dbReference type="NCBIfam" id="TIGR03506">
    <property type="entry name" value="FlgEFG_subfam"/>
    <property type="match status" value="1"/>
</dbReference>
<dbReference type="RefSeq" id="WP_058442250.1">
    <property type="nucleotide sequence ID" value="NZ_CAAAHU010000018.1"/>
</dbReference>
<evidence type="ECO:0000259" key="8">
    <source>
        <dbReference type="Pfam" id="PF07559"/>
    </source>
</evidence>
<dbReference type="InterPro" id="IPR011491">
    <property type="entry name" value="FlgE_D2"/>
</dbReference>
<evidence type="ECO:0000256" key="1">
    <source>
        <dbReference type="ARBA" id="ARBA00004117"/>
    </source>
</evidence>
<evidence type="ECO:0000256" key="2">
    <source>
        <dbReference type="ARBA" id="ARBA00009677"/>
    </source>
</evidence>
<dbReference type="SUPFAM" id="SSF117143">
    <property type="entry name" value="Flagellar hook protein flgE"/>
    <property type="match status" value="1"/>
</dbReference>
<comment type="function">
    <text evidence="5">A flexible structure which links the flagellar filament to the drive apparatus in the basal body.</text>
</comment>
<feature type="domain" description="Flagellar basal body rod protein N-terminal" evidence="6">
    <location>
        <begin position="5"/>
        <end position="33"/>
    </location>
</feature>
<keyword evidence="10" id="KW-0282">Flagellum</keyword>
<dbReference type="Proteomes" id="UP000054742">
    <property type="component" value="Unassembled WGS sequence"/>
</dbReference>
<gene>
    <name evidence="10" type="primary">flgE</name>
    <name evidence="10" type="ORF">Lbru_2258</name>
</gene>
<evidence type="ECO:0000259" key="6">
    <source>
        <dbReference type="Pfam" id="PF00460"/>
    </source>
</evidence>
<dbReference type="PANTHER" id="PTHR30435">
    <property type="entry name" value="FLAGELLAR PROTEIN"/>
    <property type="match status" value="1"/>
</dbReference>
<dbReference type="InterPro" id="IPR053967">
    <property type="entry name" value="LlgE_F_G-like_D1"/>
</dbReference>
<dbReference type="InterPro" id="IPR010930">
    <property type="entry name" value="Flg_bb/hook_C_dom"/>
</dbReference>
<dbReference type="GO" id="GO:0071978">
    <property type="term" value="P:bacterial-type flagellum-dependent swarming motility"/>
    <property type="evidence" value="ECO:0007669"/>
    <property type="project" value="TreeGrafter"/>
</dbReference>
<sequence>MVFGTALSGIQAASKDLDVIGNNIANSPTIGFKSSRAEFADVYAVGSYGGGSNSVGSGVRLSRVQQNFGQGNFTFTNNSLDLAVSGSGFFILNDQGSKVYTRAGAFGLDNQGFIVNSTNQNLTGLLADADGNVTSVSGNLQVNTSNINPNATTSVTSGVNLYAKATAPTVDWTGGATPAQDTYNNATSTTIYDSLGNSHVLSMYFIHADSAAVLGDPNASSPPGTQNQWYVAFQLDNQNLPANVGPNNTDNLYRVNFNSDGSFNSALDTTNTALTNNLIPLSMTLSNGADPLNFNVDFSDSTQFGSPFAVQSNTQNGYTTGRLDGLDIDEQGILFGRYTNGQSRVMGQIQLANFANPDGLQSLGNTSWAETSASGQGLISNPGTASLGLIQSGALEESNVDLTGELVNLIGAQRDFQANAQTIRTADAVTQTIINIR</sequence>
<comment type="caution">
    <text evidence="10">The sequence shown here is derived from an EMBL/GenBank/DDBJ whole genome shotgun (WGS) entry which is preliminary data.</text>
</comment>
<dbReference type="PATRIC" id="fig|29422.6.peg.2407"/>
<dbReference type="InterPro" id="IPR001444">
    <property type="entry name" value="Flag_bb_rod_N"/>
</dbReference>
<dbReference type="Pfam" id="PF06429">
    <property type="entry name" value="Flg_bbr_C"/>
    <property type="match status" value="1"/>
</dbReference>
<dbReference type="Gene3D" id="2.60.98.20">
    <property type="entry name" value="Flagellar hook protein FlgE"/>
    <property type="match status" value="1"/>
</dbReference>
<evidence type="ECO:0000313" key="10">
    <source>
        <dbReference type="EMBL" id="KTC77966.1"/>
    </source>
</evidence>
<dbReference type="OrthoDB" id="8578401at2"/>
<dbReference type="GO" id="GO:0009425">
    <property type="term" value="C:bacterial-type flagellum basal body"/>
    <property type="evidence" value="ECO:0007669"/>
    <property type="project" value="UniProtKB-SubCell"/>
</dbReference>
<evidence type="ECO:0000259" key="9">
    <source>
        <dbReference type="Pfam" id="PF22692"/>
    </source>
</evidence>
<accession>A0A0W0S3F4</accession>
<name>A0A0W0S3F4_9GAMM</name>
<feature type="domain" description="Flagellar hook protein FlgE/F/G-like D1" evidence="9">
    <location>
        <begin position="83"/>
        <end position="139"/>
    </location>
</feature>
<dbReference type="PANTHER" id="PTHR30435:SF1">
    <property type="entry name" value="FLAGELLAR HOOK PROTEIN FLGE"/>
    <property type="match status" value="1"/>
</dbReference>
<comment type="subcellular location">
    <subcellularLocation>
        <location evidence="1 5">Bacterial flagellum basal body</location>
    </subcellularLocation>
</comment>
<feature type="domain" description="Flagellar hook protein FlgE D2" evidence="8">
    <location>
        <begin position="168"/>
        <end position="318"/>
    </location>
</feature>
<organism evidence="10 11">
    <name type="scientific">Legionella brunensis</name>
    <dbReference type="NCBI Taxonomy" id="29422"/>
    <lineage>
        <taxon>Bacteria</taxon>
        <taxon>Pseudomonadati</taxon>
        <taxon>Pseudomonadota</taxon>
        <taxon>Gammaproteobacteria</taxon>
        <taxon>Legionellales</taxon>
        <taxon>Legionellaceae</taxon>
        <taxon>Legionella</taxon>
    </lineage>
</organism>
<dbReference type="GO" id="GO:0005829">
    <property type="term" value="C:cytosol"/>
    <property type="evidence" value="ECO:0007669"/>
    <property type="project" value="TreeGrafter"/>
</dbReference>
<dbReference type="GO" id="GO:0009424">
    <property type="term" value="C:bacterial-type flagellum hook"/>
    <property type="evidence" value="ECO:0007669"/>
    <property type="project" value="TreeGrafter"/>
</dbReference>
<dbReference type="Pfam" id="PF00460">
    <property type="entry name" value="Flg_bb_rod"/>
    <property type="match status" value="1"/>
</dbReference>
<keyword evidence="11" id="KW-1185">Reference proteome</keyword>
<dbReference type="EMBL" id="LNXV01000033">
    <property type="protein sequence ID" value="KTC77966.1"/>
    <property type="molecule type" value="Genomic_DNA"/>
</dbReference>
<feature type="domain" description="Flagellar basal-body/hook protein C-terminal" evidence="7">
    <location>
        <begin position="391"/>
        <end position="436"/>
    </location>
</feature>
<dbReference type="Pfam" id="PF07559">
    <property type="entry name" value="FlgE_D2"/>
    <property type="match status" value="1"/>
</dbReference>
<evidence type="ECO:0000259" key="7">
    <source>
        <dbReference type="Pfam" id="PF06429"/>
    </source>
</evidence>
<reference evidence="10 11" key="1">
    <citation type="submission" date="2015-11" db="EMBL/GenBank/DDBJ databases">
        <title>Genomic analysis of 38 Legionella species identifies large and diverse effector repertoires.</title>
        <authorList>
            <person name="Burstein D."/>
            <person name="Amaro F."/>
            <person name="Zusman T."/>
            <person name="Lifshitz Z."/>
            <person name="Cohen O."/>
            <person name="Gilbert J.A."/>
            <person name="Pupko T."/>
            <person name="Shuman H.A."/>
            <person name="Segal G."/>
        </authorList>
    </citation>
    <scope>NUCLEOTIDE SEQUENCE [LARGE SCALE GENOMIC DNA]</scope>
    <source>
        <strain evidence="10 11">ATCC 43878</strain>
    </source>
</reference>
<evidence type="ECO:0000256" key="5">
    <source>
        <dbReference type="RuleBase" id="RU362116"/>
    </source>
</evidence>
<dbReference type="Pfam" id="PF22692">
    <property type="entry name" value="LlgE_F_G_D1"/>
    <property type="match status" value="1"/>
</dbReference>
<keyword evidence="10" id="KW-0966">Cell projection</keyword>
<evidence type="ECO:0000256" key="3">
    <source>
        <dbReference type="ARBA" id="ARBA00019015"/>
    </source>
</evidence>
<dbReference type="InterPro" id="IPR037925">
    <property type="entry name" value="FlgE/F/G-like"/>
</dbReference>
<keyword evidence="10" id="KW-0969">Cilium</keyword>
<dbReference type="InterPro" id="IPR037058">
    <property type="entry name" value="Falgellar_hook_FlgE_sf"/>
</dbReference>
<dbReference type="InterPro" id="IPR020013">
    <property type="entry name" value="Flagellar_FlgE/F/G"/>
</dbReference>
<proteinExistence type="inferred from homology"/>
<evidence type="ECO:0000313" key="11">
    <source>
        <dbReference type="Proteomes" id="UP000054742"/>
    </source>
</evidence>